<dbReference type="EMBL" id="FOIJ01000027">
    <property type="protein sequence ID" value="SEU38518.1"/>
    <property type="molecule type" value="Genomic_DNA"/>
</dbReference>
<sequence>MPRDGMAQGPGADGAGHGWERASLRLRYGLALREGQQVAPTPGFRYSGMTPNDMAAWATVYGWQGLGAWAGVQREGFSLRRESALLSEGSLLRAAGGLVGRVRLGPVRAELTAGYGFAQLPLFGGAIPGAPAFQSGERQAVLVGGRLRFPLLLQLQGEVRGEYPLVLSAKDAAGAEARSRGFELGAALRVPLVQARRWSGALALDYQYLHDRLSASRASSEQTLQRVGAALELSWFDAEVSRASAASDSEAPPPPPAWGALALKVVDAQTGEPLGSAPVTLVVAGEAQAPQLADPEGLLLAPELEPGEVVAQVRAEGYQLAEASVTVEVGARATLEVRAQKLPPQVGSLRISVADKRDGSPVPDAVLGVGTRELRVNAAGQVRLDDVAPGPVSVRVTAPGFQPMEEAAFVVAGQEAVLPVQLLPVRRVGHATISGRVRSTQGRALVARLVIPTTKVRTRTQAQGTFSLKLKPGTYRIIISAKGHLSQTKSVTVRDGEQAIFNVDLFPRTRSR</sequence>
<reference evidence="2" key="1">
    <citation type="submission" date="2016-10" db="EMBL/GenBank/DDBJ databases">
        <authorList>
            <person name="Varghese N."/>
            <person name="Submissions S."/>
        </authorList>
    </citation>
    <scope>NUCLEOTIDE SEQUENCE [LARGE SCALE GENOMIC DNA]</scope>
    <source>
        <strain evidence="2">DSM 16858</strain>
    </source>
</reference>
<keyword evidence="1" id="KW-0645">Protease</keyword>
<dbReference type="InterPro" id="IPR008969">
    <property type="entry name" value="CarboxyPept-like_regulatory"/>
</dbReference>
<keyword evidence="1" id="KW-0121">Carboxypeptidase</keyword>
<dbReference type="Pfam" id="PF13620">
    <property type="entry name" value="CarboxypepD_reg"/>
    <property type="match status" value="2"/>
</dbReference>
<dbReference type="SUPFAM" id="SSF49464">
    <property type="entry name" value="Carboxypeptidase regulatory domain-like"/>
    <property type="match status" value="1"/>
</dbReference>
<name>A0A1I0LGT6_9BACT</name>
<dbReference type="InterPro" id="IPR013784">
    <property type="entry name" value="Carb-bd-like_fold"/>
</dbReference>
<dbReference type="GO" id="GO:0030246">
    <property type="term" value="F:carbohydrate binding"/>
    <property type="evidence" value="ECO:0007669"/>
    <property type="project" value="InterPro"/>
</dbReference>
<proteinExistence type="predicted"/>
<keyword evidence="1" id="KW-0378">Hydrolase</keyword>
<dbReference type="AlphaFoldDB" id="A0A1I0LGT6"/>
<dbReference type="Gene3D" id="2.60.40.1120">
    <property type="entry name" value="Carboxypeptidase-like, regulatory domain"/>
    <property type="match status" value="3"/>
</dbReference>
<dbReference type="SUPFAM" id="SSF49452">
    <property type="entry name" value="Starch-binding domain-like"/>
    <property type="match status" value="2"/>
</dbReference>
<dbReference type="Proteomes" id="UP000199181">
    <property type="component" value="Unassembled WGS sequence"/>
</dbReference>
<gene>
    <name evidence="1" type="ORF">SAMN05443639_12724</name>
</gene>
<dbReference type="GO" id="GO:0004180">
    <property type="term" value="F:carboxypeptidase activity"/>
    <property type="evidence" value="ECO:0007669"/>
    <property type="project" value="UniProtKB-KW"/>
</dbReference>
<protein>
    <submittedName>
        <fullName evidence="1">Carboxypeptidase regulatory-like domain-containing protein</fullName>
    </submittedName>
</protein>
<accession>A0A1I0LGT6</accession>
<organism evidence="1 2">
    <name type="scientific">Stigmatella erecta</name>
    <dbReference type="NCBI Taxonomy" id="83460"/>
    <lineage>
        <taxon>Bacteria</taxon>
        <taxon>Pseudomonadati</taxon>
        <taxon>Myxococcota</taxon>
        <taxon>Myxococcia</taxon>
        <taxon>Myxococcales</taxon>
        <taxon>Cystobacterineae</taxon>
        <taxon>Archangiaceae</taxon>
        <taxon>Stigmatella</taxon>
    </lineage>
</organism>
<keyword evidence="2" id="KW-1185">Reference proteome</keyword>
<evidence type="ECO:0000313" key="2">
    <source>
        <dbReference type="Proteomes" id="UP000199181"/>
    </source>
</evidence>
<evidence type="ECO:0000313" key="1">
    <source>
        <dbReference type="EMBL" id="SEU38518.1"/>
    </source>
</evidence>